<evidence type="ECO:0000256" key="3">
    <source>
        <dbReference type="ARBA" id="ARBA00022989"/>
    </source>
</evidence>
<accession>A0ABY8I4D6</accession>
<keyword evidence="7" id="KW-0436">Ligase</keyword>
<keyword evidence="4 5" id="KW-0472">Membrane</keyword>
<evidence type="ECO:0000256" key="5">
    <source>
        <dbReference type="SAM" id="Phobius"/>
    </source>
</evidence>
<feature type="domain" description="O-antigen ligase-related" evidence="6">
    <location>
        <begin position="177"/>
        <end position="331"/>
    </location>
</feature>
<feature type="transmembrane region" description="Helical" evidence="5">
    <location>
        <begin position="82"/>
        <end position="97"/>
    </location>
</feature>
<evidence type="ECO:0000256" key="1">
    <source>
        <dbReference type="ARBA" id="ARBA00004141"/>
    </source>
</evidence>
<dbReference type="InterPro" id="IPR051533">
    <property type="entry name" value="WaaL-like"/>
</dbReference>
<dbReference type="PANTHER" id="PTHR37422">
    <property type="entry name" value="TEICHURONIC ACID BIOSYNTHESIS PROTEIN TUAE"/>
    <property type="match status" value="1"/>
</dbReference>
<evidence type="ECO:0000256" key="2">
    <source>
        <dbReference type="ARBA" id="ARBA00022692"/>
    </source>
</evidence>
<feature type="transmembrane region" description="Helical" evidence="5">
    <location>
        <begin position="324"/>
        <end position="343"/>
    </location>
</feature>
<proteinExistence type="predicted"/>
<protein>
    <submittedName>
        <fullName evidence="7">O-antigen ligase family protein</fullName>
    </submittedName>
</protein>
<dbReference type="Proteomes" id="UP001219584">
    <property type="component" value="Chromosome"/>
</dbReference>
<evidence type="ECO:0000313" key="7">
    <source>
        <dbReference type="EMBL" id="WFR78950.1"/>
    </source>
</evidence>
<dbReference type="EMBL" id="CP121464">
    <property type="protein sequence ID" value="WFR78950.1"/>
    <property type="molecule type" value="Genomic_DNA"/>
</dbReference>
<feature type="transmembrane region" description="Helical" evidence="5">
    <location>
        <begin position="51"/>
        <end position="70"/>
    </location>
</feature>
<comment type="subcellular location">
    <subcellularLocation>
        <location evidence="1">Membrane</location>
        <topology evidence="1">Multi-pass membrane protein</topology>
    </subcellularLocation>
</comment>
<feature type="transmembrane region" description="Helical" evidence="5">
    <location>
        <begin position="138"/>
        <end position="159"/>
    </location>
</feature>
<evidence type="ECO:0000259" key="6">
    <source>
        <dbReference type="Pfam" id="PF04932"/>
    </source>
</evidence>
<organism evidence="7 8">
    <name type="scientific">Janthinobacterium rivuli</name>
    <dbReference type="NCBI Taxonomy" id="2751478"/>
    <lineage>
        <taxon>Bacteria</taxon>
        <taxon>Pseudomonadati</taxon>
        <taxon>Pseudomonadota</taxon>
        <taxon>Betaproteobacteria</taxon>
        <taxon>Burkholderiales</taxon>
        <taxon>Oxalobacteraceae</taxon>
        <taxon>Janthinobacterium</taxon>
    </lineage>
</organism>
<evidence type="ECO:0000256" key="4">
    <source>
        <dbReference type="ARBA" id="ARBA00023136"/>
    </source>
</evidence>
<feature type="transmembrane region" description="Helical" evidence="5">
    <location>
        <begin position="214"/>
        <end position="232"/>
    </location>
</feature>
<dbReference type="InterPro" id="IPR007016">
    <property type="entry name" value="O-antigen_ligase-rel_domated"/>
</dbReference>
<sequence>MLGLTSVCVFLFSALALAVNSGYSLGALVLLLASSWLLWKRPRLHLQRRDYLLLGVMLAYFLTFTANMLYHGDPARELDMPLRVLLAVPVLLLLLAYPPRPAAWCGGVAIGAIGGAALAFWQFIMLDVERPQAATSNAIHYGNVSMLLGMLSLSGLVWAREQHHRAAWSTLLLAGGLAGIFGSVISGSRSGWLALPVCAGIIALHYAKKDGKRYIASTAIAIIALGAVTYSMPDSQIRKRIHAAVEETQNFEHGADLKWSSVGQRLEMWRTALLISRDNLAVGIGRTGYLEAKLILTTEGKMNKTVGEYTNAHNDYIDTLVKRGIIGVMALLALFLVPLSLFGRALRHSAPAAQPHALAGVVLCTCYMIFGLTTSSLTLNIGIIMLVFPMVILWAMLRQQERIA</sequence>
<feature type="transmembrane region" description="Helical" evidence="5">
    <location>
        <begin position="379"/>
        <end position="397"/>
    </location>
</feature>
<dbReference type="Pfam" id="PF04932">
    <property type="entry name" value="Wzy_C"/>
    <property type="match status" value="1"/>
</dbReference>
<feature type="transmembrane region" description="Helical" evidence="5">
    <location>
        <begin position="12"/>
        <end position="39"/>
    </location>
</feature>
<feature type="transmembrane region" description="Helical" evidence="5">
    <location>
        <begin position="166"/>
        <end position="185"/>
    </location>
</feature>
<dbReference type="RefSeq" id="WP_099402834.1">
    <property type="nucleotide sequence ID" value="NZ_CP121464.1"/>
</dbReference>
<feature type="transmembrane region" description="Helical" evidence="5">
    <location>
        <begin position="104"/>
        <end position="126"/>
    </location>
</feature>
<dbReference type="PANTHER" id="PTHR37422:SF17">
    <property type="entry name" value="O-ANTIGEN LIGASE"/>
    <property type="match status" value="1"/>
</dbReference>
<reference evidence="7 8" key="1">
    <citation type="submission" date="2023-04" db="EMBL/GenBank/DDBJ databases">
        <title>Nanopore sequencing of Janthinobacterium from water.</title>
        <authorList>
            <person name="Ciuchcinski K."/>
            <person name="Rokowska A."/>
            <person name="Dziewit L."/>
        </authorList>
    </citation>
    <scope>NUCLEOTIDE SEQUENCE [LARGE SCALE GENOMIC DNA]</scope>
    <source>
        <strain evidence="7 8">DEMB2</strain>
    </source>
</reference>
<keyword evidence="8" id="KW-1185">Reference proteome</keyword>
<evidence type="ECO:0000313" key="8">
    <source>
        <dbReference type="Proteomes" id="UP001219584"/>
    </source>
</evidence>
<keyword evidence="3 5" id="KW-1133">Transmembrane helix</keyword>
<dbReference type="GO" id="GO:0016874">
    <property type="term" value="F:ligase activity"/>
    <property type="evidence" value="ECO:0007669"/>
    <property type="project" value="UniProtKB-KW"/>
</dbReference>
<name>A0ABY8I4D6_9BURK</name>
<gene>
    <name evidence="7" type="ORF">P9875_25165</name>
</gene>
<keyword evidence="2 5" id="KW-0812">Transmembrane</keyword>